<feature type="transmembrane region" description="Helical" evidence="6">
    <location>
        <begin position="34"/>
        <end position="54"/>
    </location>
</feature>
<feature type="transmembrane region" description="Helical" evidence="6">
    <location>
        <begin position="221"/>
        <end position="240"/>
    </location>
</feature>
<feature type="transmembrane region" description="Helical" evidence="6">
    <location>
        <begin position="100"/>
        <end position="121"/>
    </location>
</feature>
<comment type="subcellular location">
    <subcellularLocation>
        <location evidence="1">Membrane</location>
        <topology evidence="1">Multi-pass membrane protein</topology>
    </subcellularLocation>
</comment>
<organism evidence="7 8">
    <name type="scientific">Exiguobacterium alkaliphilum</name>
    <dbReference type="NCBI Taxonomy" id="1428684"/>
    <lineage>
        <taxon>Bacteria</taxon>
        <taxon>Bacillati</taxon>
        <taxon>Bacillota</taxon>
        <taxon>Bacilli</taxon>
        <taxon>Bacillales</taxon>
        <taxon>Bacillales Family XII. Incertae Sedis</taxon>
        <taxon>Exiguobacterium</taxon>
    </lineage>
</organism>
<evidence type="ECO:0000256" key="3">
    <source>
        <dbReference type="ARBA" id="ARBA00022692"/>
    </source>
</evidence>
<dbReference type="InterPro" id="IPR005496">
    <property type="entry name" value="Integral_membrane_TerC"/>
</dbReference>
<dbReference type="Pfam" id="PF03741">
    <property type="entry name" value="TerC"/>
    <property type="match status" value="1"/>
</dbReference>
<dbReference type="EMBL" id="JANIEK010000046">
    <property type="protein sequence ID" value="MCT4796045.1"/>
    <property type="molecule type" value="Genomic_DNA"/>
</dbReference>
<evidence type="ECO:0000256" key="5">
    <source>
        <dbReference type="ARBA" id="ARBA00023136"/>
    </source>
</evidence>
<dbReference type="PANTHER" id="PTHR30238:SF0">
    <property type="entry name" value="THYLAKOID MEMBRANE PROTEIN TERC, CHLOROPLASTIC"/>
    <property type="match status" value="1"/>
</dbReference>
<reference evidence="7 8" key="1">
    <citation type="submission" date="2022-07" db="EMBL/GenBank/DDBJ databases">
        <title>Genomic and pangenome structural analysis of the polyextremophile Exiguobacterium.</title>
        <authorList>
            <person name="Shen L."/>
        </authorList>
    </citation>
    <scope>NUCLEOTIDE SEQUENCE [LARGE SCALE GENOMIC DNA]</scope>
    <source>
        <strain evidence="7 8">12_1</strain>
    </source>
</reference>
<keyword evidence="8" id="KW-1185">Reference proteome</keyword>
<evidence type="ECO:0000256" key="2">
    <source>
        <dbReference type="ARBA" id="ARBA00007511"/>
    </source>
</evidence>
<feature type="transmembrane region" description="Helical" evidence="6">
    <location>
        <begin position="185"/>
        <end position="206"/>
    </location>
</feature>
<evidence type="ECO:0000256" key="1">
    <source>
        <dbReference type="ARBA" id="ARBA00004141"/>
    </source>
</evidence>
<feature type="transmembrane region" description="Helical" evidence="6">
    <location>
        <begin position="273"/>
        <end position="295"/>
    </location>
</feature>
<name>A0ABT2L236_9BACL</name>
<feature type="transmembrane region" description="Helical" evidence="6">
    <location>
        <begin position="247"/>
        <end position="267"/>
    </location>
</feature>
<dbReference type="NCBIfam" id="TIGR03718">
    <property type="entry name" value="R_switched_Alx"/>
    <property type="match status" value="1"/>
</dbReference>
<keyword evidence="4 6" id="KW-1133">Transmembrane helix</keyword>
<dbReference type="InterPro" id="IPR022369">
    <property type="entry name" value="Integral_membrane_TerC_rswitch"/>
</dbReference>
<dbReference type="PANTHER" id="PTHR30238">
    <property type="entry name" value="MEMBRANE BOUND PREDICTED REDOX MODULATOR"/>
    <property type="match status" value="1"/>
</dbReference>
<feature type="transmembrane region" description="Helical" evidence="6">
    <location>
        <begin position="6"/>
        <end position="22"/>
    </location>
</feature>
<keyword evidence="3 6" id="KW-0812">Transmembrane</keyword>
<evidence type="ECO:0000256" key="6">
    <source>
        <dbReference type="SAM" id="Phobius"/>
    </source>
</evidence>
<sequence length="310" mass="35723">MTLLIGFLLLVLVMLALDLGVFHRKAHEVSMREAWTWTFVWIGIAIAFGGWLFYSQGSTVATEYASVYFIEKALAIDNVFVFSLVFAYFAIPLKYQHKVLFWGILGAIFFRAVFIVAGVSLLENFEWVYYVFGAFLVYTGWLMYKNIGKEESLEENKTLRWLERRLPLTQDISSGKFTKRINGKLFFTPLFIALLFIELSDIVFAVDSVAASSAYSRDPYMIFYANIMAILGLRCLYFVLANLIDRFYYLKHGLSFMLVFIGTKMVFGDVYKMPIWMSLGAIVVVILISVAYSFYKTKPNEESMRIRETS</sequence>
<keyword evidence="5 6" id="KW-0472">Membrane</keyword>
<protein>
    <submittedName>
        <fullName evidence="7">TerC family protein</fullName>
    </submittedName>
</protein>
<evidence type="ECO:0000256" key="4">
    <source>
        <dbReference type="ARBA" id="ARBA00022989"/>
    </source>
</evidence>
<dbReference type="Proteomes" id="UP001206821">
    <property type="component" value="Unassembled WGS sequence"/>
</dbReference>
<dbReference type="RefSeq" id="WP_034814574.1">
    <property type="nucleotide sequence ID" value="NZ_JANIEK010000046.1"/>
</dbReference>
<feature type="transmembrane region" description="Helical" evidence="6">
    <location>
        <begin position="127"/>
        <end position="144"/>
    </location>
</feature>
<evidence type="ECO:0000313" key="8">
    <source>
        <dbReference type="Proteomes" id="UP001206821"/>
    </source>
</evidence>
<proteinExistence type="inferred from homology"/>
<comment type="similarity">
    <text evidence="2">Belongs to the TerC family.</text>
</comment>
<comment type="caution">
    <text evidence="7">The sequence shown here is derived from an EMBL/GenBank/DDBJ whole genome shotgun (WGS) entry which is preliminary data.</text>
</comment>
<evidence type="ECO:0000313" key="7">
    <source>
        <dbReference type="EMBL" id="MCT4796045.1"/>
    </source>
</evidence>
<gene>
    <name evidence="7" type="ORF">NQG31_10825</name>
</gene>
<feature type="transmembrane region" description="Helical" evidence="6">
    <location>
        <begin position="74"/>
        <end position="93"/>
    </location>
</feature>
<accession>A0ABT2L236</accession>